<evidence type="ECO:0000313" key="3">
    <source>
        <dbReference type="Proteomes" id="UP001139451"/>
    </source>
</evidence>
<proteinExistence type="predicted"/>
<dbReference type="InterPro" id="IPR045057">
    <property type="entry name" value="Gcn5-rel_NAT"/>
</dbReference>
<protein>
    <submittedName>
        <fullName evidence="2">N-acetyltransferase</fullName>
    </submittedName>
</protein>
<dbReference type="SUPFAM" id="SSF55729">
    <property type="entry name" value="Acyl-CoA N-acyltransferases (Nat)"/>
    <property type="match status" value="1"/>
</dbReference>
<gene>
    <name evidence="2" type="ORF">M9978_19590</name>
</gene>
<comment type="caution">
    <text evidence="2">The sequence shown here is derived from an EMBL/GenBank/DDBJ whole genome shotgun (WGS) entry which is preliminary data.</text>
</comment>
<sequence>MDSDSVIDNAERSRFELAVEGHTAFAAYTIDGDTITFTHTVVPPALEGRGIASRLILHALTDVKARGLKVIAQCPFVAAYIRKHPEWEAVLA</sequence>
<reference evidence="2" key="1">
    <citation type="submission" date="2022-05" db="EMBL/GenBank/DDBJ databases">
        <title>Sphingomonas sp. strain MG17 Genome sequencing and assembly.</title>
        <authorList>
            <person name="Kim I."/>
        </authorList>
    </citation>
    <scope>NUCLEOTIDE SEQUENCE</scope>
    <source>
        <strain evidence="2">MG17</strain>
    </source>
</reference>
<dbReference type="PANTHER" id="PTHR31435:SF10">
    <property type="entry name" value="BSR4717 PROTEIN"/>
    <property type="match status" value="1"/>
</dbReference>
<dbReference type="EMBL" id="JAMLDX010000021">
    <property type="protein sequence ID" value="MCP3732632.1"/>
    <property type="molecule type" value="Genomic_DNA"/>
</dbReference>
<dbReference type="PANTHER" id="PTHR31435">
    <property type="entry name" value="PROTEIN NATD1"/>
    <property type="match status" value="1"/>
</dbReference>
<dbReference type="Gene3D" id="3.40.630.30">
    <property type="match status" value="1"/>
</dbReference>
<dbReference type="PROSITE" id="PS51729">
    <property type="entry name" value="GNAT_YJDJ"/>
    <property type="match status" value="1"/>
</dbReference>
<dbReference type="InterPro" id="IPR016181">
    <property type="entry name" value="Acyl_CoA_acyltransferase"/>
</dbReference>
<feature type="domain" description="N-acetyltransferase" evidence="1">
    <location>
        <begin position="7"/>
        <end position="92"/>
    </location>
</feature>
<organism evidence="2 3">
    <name type="scientific">Sphingomonas tagetis</name>
    <dbReference type="NCBI Taxonomy" id="2949092"/>
    <lineage>
        <taxon>Bacteria</taxon>
        <taxon>Pseudomonadati</taxon>
        <taxon>Pseudomonadota</taxon>
        <taxon>Alphaproteobacteria</taxon>
        <taxon>Sphingomonadales</taxon>
        <taxon>Sphingomonadaceae</taxon>
        <taxon>Sphingomonas</taxon>
    </lineage>
</organism>
<dbReference type="InterPro" id="IPR031165">
    <property type="entry name" value="GNAT_YJDJ"/>
</dbReference>
<name>A0A9X2HM33_9SPHN</name>
<evidence type="ECO:0000259" key="1">
    <source>
        <dbReference type="PROSITE" id="PS51729"/>
    </source>
</evidence>
<dbReference type="CDD" id="cd04301">
    <property type="entry name" value="NAT_SF"/>
    <property type="match status" value="1"/>
</dbReference>
<dbReference type="Proteomes" id="UP001139451">
    <property type="component" value="Unassembled WGS sequence"/>
</dbReference>
<keyword evidence="3" id="KW-1185">Reference proteome</keyword>
<evidence type="ECO:0000313" key="2">
    <source>
        <dbReference type="EMBL" id="MCP3732632.1"/>
    </source>
</evidence>
<accession>A0A9X2HM33</accession>
<dbReference type="AlphaFoldDB" id="A0A9X2HM33"/>
<dbReference type="Pfam" id="PF14542">
    <property type="entry name" value="Acetyltransf_CG"/>
    <property type="match status" value="1"/>
</dbReference>
<dbReference type="RefSeq" id="WP_254296229.1">
    <property type="nucleotide sequence ID" value="NZ_JAMLDX010000021.1"/>
</dbReference>